<dbReference type="AlphaFoldDB" id="A0A645F1Q7"/>
<name>A0A645F1Q7_9ZZZZ</name>
<sequence length="81" mass="9077">MDMDEVKLESIKRRLLDEGEEIQSTRVANGYYIVNLKSGPEIQFKESYKSIVDAALKQAAHGFRDSSVGKFENVNGKNPVS</sequence>
<gene>
    <name evidence="1" type="ORF">SDC9_155527</name>
</gene>
<protein>
    <submittedName>
        <fullName evidence="1">Uncharacterized protein</fullName>
    </submittedName>
</protein>
<dbReference type="EMBL" id="VSSQ01054271">
    <property type="protein sequence ID" value="MPN08245.1"/>
    <property type="molecule type" value="Genomic_DNA"/>
</dbReference>
<proteinExistence type="predicted"/>
<comment type="caution">
    <text evidence="1">The sequence shown here is derived from an EMBL/GenBank/DDBJ whole genome shotgun (WGS) entry which is preliminary data.</text>
</comment>
<evidence type="ECO:0000313" key="1">
    <source>
        <dbReference type="EMBL" id="MPN08245.1"/>
    </source>
</evidence>
<accession>A0A645F1Q7</accession>
<organism evidence="1">
    <name type="scientific">bioreactor metagenome</name>
    <dbReference type="NCBI Taxonomy" id="1076179"/>
    <lineage>
        <taxon>unclassified sequences</taxon>
        <taxon>metagenomes</taxon>
        <taxon>ecological metagenomes</taxon>
    </lineage>
</organism>
<reference evidence="1" key="1">
    <citation type="submission" date="2019-08" db="EMBL/GenBank/DDBJ databases">
        <authorList>
            <person name="Kucharzyk K."/>
            <person name="Murdoch R.W."/>
            <person name="Higgins S."/>
            <person name="Loffler F."/>
        </authorList>
    </citation>
    <scope>NUCLEOTIDE SEQUENCE</scope>
</reference>